<dbReference type="EMBL" id="CAMPGE010013251">
    <property type="protein sequence ID" value="CAI2371991.1"/>
    <property type="molecule type" value="Genomic_DNA"/>
</dbReference>
<keyword evidence="2" id="KW-1185">Reference proteome</keyword>
<dbReference type="AlphaFoldDB" id="A0AAD1UM38"/>
<dbReference type="Proteomes" id="UP001295684">
    <property type="component" value="Unassembled WGS sequence"/>
</dbReference>
<evidence type="ECO:0000313" key="2">
    <source>
        <dbReference type="Proteomes" id="UP001295684"/>
    </source>
</evidence>
<name>A0AAD1UM38_EUPCR</name>
<reference evidence="1" key="1">
    <citation type="submission" date="2023-07" db="EMBL/GenBank/DDBJ databases">
        <authorList>
            <consortium name="AG Swart"/>
            <person name="Singh M."/>
            <person name="Singh A."/>
            <person name="Seah K."/>
            <person name="Emmerich C."/>
        </authorList>
    </citation>
    <scope>NUCLEOTIDE SEQUENCE</scope>
    <source>
        <strain evidence="1">DP1</strain>
    </source>
</reference>
<protein>
    <submittedName>
        <fullName evidence="1">Uncharacterized protein</fullName>
    </submittedName>
</protein>
<comment type="caution">
    <text evidence="1">The sequence shown here is derived from an EMBL/GenBank/DDBJ whole genome shotgun (WGS) entry which is preliminary data.</text>
</comment>
<gene>
    <name evidence="1" type="ORF">ECRASSUSDP1_LOCUS13318</name>
</gene>
<evidence type="ECO:0000313" key="1">
    <source>
        <dbReference type="EMBL" id="CAI2371991.1"/>
    </source>
</evidence>
<proteinExistence type="predicted"/>
<organism evidence="1 2">
    <name type="scientific">Euplotes crassus</name>
    <dbReference type="NCBI Taxonomy" id="5936"/>
    <lineage>
        <taxon>Eukaryota</taxon>
        <taxon>Sar</taxon>
        <taxon>Alveolata</taxon>
        <taxon>Ciliophora</taxon>
        <taxon>Intramacronucleata</taxon>
        <taxon>Spirotrichea</taxon>
        <taxon>Hypotrichia</taxon>
        <taxon>Euplotida</taxon>
        <taxon>Euplotidae</taxon>
        <taxon>Moneuplotes</taxon>
    </lineage>
</organism>
<accession>A0AAD1UM38</accession>
<sequence>MITSTSPYAKLRGMPIGKFTQLKAMFSPILFFKTGLIQTCKRWVSYNPFISSTMS</sequence>